<evidence type="ECO:0000313" key="3">
    <source>
        <dbReference type="Proteomes" id="UP000521872"/>
    </source>
</evidence>
<evidence type="ECO:0000256" key="1">
    <source>
        <dbReference type="SAM" id="MobiDB-lite"/>
    </source>
</evidence>
<feature type="compositionally biased region" description="Polar residues" evidence="1">
    <location>
        <begin position="83"/>
        <end position="99"/>
    </location>
</feature>
<evidence type="ECO:0000313" key="2">
    <source>
        <dbReference type="EMBL" id="KAF4611579.1"/>
    </source>
</evidence>
<gene>
    <name evidence="2" type="ORF">D9613_003727</name>
</gene>
<dbReference type="EMBL" id="JAACJL010000057">
    <property type="protein sequence ID" value="KAF4611579.1"/>
    <property type="molecule type" value="Genomic_DNA"/>
</dbReference>
<dbReference type="AlphaFoldDB" id="A0A8H4VKV3"/>
<proteinExistence type="predicted"/>
<protein>
    <submittedName>
        <fullName evidence="2">Uncharacterized protein</fullName>
    </submittedName>
</protein>
<dbReference type="Proteomes" id="UP000521872">
    <property type="component" value="Unassembled WGS sequence"/>
</dbReference>
<name>A0A8H4VKV3_9AGAR</name>
<keyword evidence="3" id="KW-1185">Reference proteome</keyword>
<comment type="caution">
    <text evidence="2">The sequence shown here is derived from an EMBL/GenBank/DDBJ whole genome shotgun (WGS) entry which is preliminary data.</text>
</comment>
<reference evidence="2 3" key="1">
    <citation type="submission" date="2019-12" db="EMBL/GenBank/DDBJ databases">
        <authorList>
            <person name="Floudas D."/>
            <person name="Bentzer J."/>
            <person name="Ahren D."/>
            <person name="Johansson T."/>
            <person name="Persson P."/>
            <person name="Tunlid A."/>
        </authorList>
    </citation>
    <scope>NUCLEOTIDE SEQUENCE [LARGE SCALE GENOMIC DNA]</scope>
    <source>
        <strain evidence="2 3">CBS 102.39</strain>
    </source>
</reference>
<feature type="region of interest" description="Disordered" evidence="1">
    <location>
        <begin position="83"/>
        <end position="124"/>
    </location>
</feature>
<sequence length="124" mass="13898">MPSFLQFLRNLARKMYNDQPKRRRSTQHTVQYIMIFNHDVYFNHDQSVHRPHNGNILNHDYSFHSFNSGNCISNNVTNTSTGSMENASTVITNGNSTAGGFNEAPDSDDASDESANGEPSRTAE</sequence>
<accession>A0A8H4VKV3</accession>
<organism evidence="2 3">
    <name type="scientific">Agrocybe pediades</name>
    <dbReference type="NCBI Taxonomy" id="84607"/>
    <lineage>
        <taxon>Eukaryota</taxon>
        <taxon>Fungi</taxon>
        <taxon>Dikarya</taxon>
        <taxon>Basidiomycota</taxon>
        <taxon>Agaricomycotina</taxon>
        <taxon>Agaricomycetes</taxon>
        <taxon>Agaricomycetidae</taxon>
        <taxon>Agaricales</taxon>
        <taxon>Agaricineae</taxon>
        <taxon>Strophariaceae</taxon>
        <taxon>Agrocybe</taxon>
    </lineage>
</organism>